<dbReference type="InterPro" id="IPR000073">
    <property type="entry name" value="AB_hydrolase_1"/>
</dbReference>
<dbReference type="SUPFAM" id="SSF53474">
    <property type="entry name" value="alpha/beta-Hydrolases"/>
    <property type="match status" value="1"/>
</dbReference>
<sequence>MEMNYVNFKNQKMPVFTQNNNYNTTILFLHGLNSNSSFINNMLGYENKFNIVSVNFPGSKYAPDIDPENIILDDWIDLAKAVLKGIKSKHIHILAHSMAGGVAVELAKDKRVEKVFMLATINPTMTENKSYRLLHNVIGPETGKPSVFGKLFVWGAKFFKKGKRLIDSFSRKGKWYNLLDKYILQPEFMKKLDKQYREVADKLIFIIGDKDSIIGTNNFINYANELNCPAVKIGETHSPIKVAGKQISNFLNLVVLSKKTRWPFNRFITFKKNVMNVGESIDADDSESVEEILDELNKNNDLELDKQ</sequence>
<dbReference type="RefSeq" id="WP_013955030.1">
    <property type="nucleotide sequence ID" value="NZ_CP005933.1"/>
</dbReference>
<dbReference type="KEGG" id="mbq:K668_03555"/>
<reference evidence="2 3" key="1">
    <citation type="submission" date="2013-04" db="EMBL/GenBank/DDBJ databases">
        <authorList>
            <person name="Lin L."/>
            <person name="Zeng Z."/>
            <person name="Xie J."/>
            <person name="Luo L."/>
            <person name="Yang Z."/>
            <person name="Liang W."/>
            <person name="Lin H."/>
            <person name="Dong C."/>
            <person name="Sun Y."/>
        </authorList>
    </citation>
    <scope>NUCLEOTIDE SEQUENCE [LARGE SCALE GENOMIC DNA]</scope>
    <source>
        <strain evidence="2 3">CQ-W70</strain>
    </source>
</reference>
<dbReference type="EMBL" id="CP005933">
    <property type="protein sequence ID" value="AIA34281.1"/>
    <property type="molecule type" value="Genomic_DNA"/>
</dbReference>
<accession>A0A059Y9B4</accession>
<protein>
    <submittedName>
        <fullName evidence="2">Lipase</fullName>
    </submittedName>
</protein>
<dbReference type="Proteomes" id="UP000027182">
    <property type="component" value="Chromosome"/>
</dbReference>
<feature type="domain" description="AB hydrolase-1" evidence="1">
    <location>
        <begin position="25"/>
        <end position="128"/>
    </location>
</feature>
<dbReference type="Gene3D" id="3.40.50.1820">
    <property type="entry name" value="alpha/beta hydrolase"/>
    <property type="match status" value="1"/>
</dbReference>
<dbReference type="HOGENOM" id="CLU_930066_0_0_14"/>
<evidence type="ECO:0000259" key="1">
    <source>
        <dbReference type="Pfam" id="PF00561"/>
    </source>
</evidence>
<dbReference type="AlphaFoldDB" id="A0A059Y9B4"/>
<dbReference type="Pfam" id="PF00561">
    <property type="entry name" value="Abhydrolase_1"/>
    <property type="match status" value="1"/>
</dbReference>
<proteinExistence type="predicted"/>
<evidence type="ECO:0000313" key="2">
    <source>
        <dbReference type="EMBL" id="AIA34281.1"/>
    </source>
</evidence>
<name>A0A059Y9B4_MYCBV</name>
<evidence type="ECO:0000313" key="3">
    <source>
        <dbReference type="Proteomes" id="UP000027182"/>
    </source>
</evidence>
<gene>
    <name evidence="2" type="ORF">K668_03555</name>
</gene>
<dbReference type="InterPro" id="IPR029058">
    <property type="entry name" value="AB_hydrolase_fold"/>
</dbReference>
<dbReference type="PATRIC" id="fig|1316930.3.peg.726"/>
<organism evidence="2 3">
    <name type="scientific">Mycoplasmopsis bovis CQ-W70</name>
    <dbReference type="NCBI Taxonomy" id="1316930"/>
    <lineage>
        <taxon>Bacteria</taxon>
        <taxon>Bacillati</taxon>
        <taxon>Mycoplasmatota</taxon>
        <taxon>Mycoplasmoidales</taxon>
        <taxon>Metamycoplasmataceae</taxon>
        <taxon>Mycoplasmopsis</taxon>
    </lineage>
</organism>